<dbReference type="PANTHER" id="PTHR24401:SF29">
    <property type="entry name" value="SI:CH211-243P7.3-RELATED"/>
    <property type="match status" value="1"/>
</dbReference>
<comment type="caution">
    <text evidence="2">The sequence shown here is derived from an EMBL/GenBank/DDBJ whole genome shotgun (WGS) entry which is preliminary data.</text>
</comment>
<evidence type="ECO:0000313" key="3">
    <source>
        <dbReference type="Proteomes" id="UP000440578"/>
    </source>
</evidence>
<dbReference type="Pfam" id="PF20499">
    <property type="entry name" value="DUF6729"/>
    <property type="match status" value="1"/>
</dbReference>
<gene>
    <name evidence="2" type="ORF">FJT64_027089</name>
</gene>
<reference evidence="2 3" key="1">
    <citation type="submission" date="2019-07" db="EMBL/GenBank/DDBJ databases">
        <title>Draft genome assembly of a fouling barnacle, Amphibalanus amphitrite (Darwin, 1854): The first reference genome for Thecostraca.</title>
        <authorList>
            <person name="Kim W."/>
        </authorList>
    </citation>
    <scope>NUCLEOTIDE SEQUENCE [LARGE SCALE GENOMIC DNA]</scope>
    <source>
        <strain evidence="2">SNU_AA5</strain>
        <tissue evidence="2">Soma without cirri and trophi</tissue>
    </source>
</reference>
<proteinExistence type="predicted"/>
<feature type="domain" description="DUF6729" evidence="1">
    <location>
        <begin position="2"/>
        <end position="103"/>
    </location>
</feature>
<dbReference type="AlphaFoldDB" id="A0A6A4W9T8"/>
<evidence type="ECO:0000313" key="2">
    <source>
        <dbReference type="EMBL" id="KAF0300410.1"/>
    </source>
</evidence>
<evidence type="ECO:0000259" key="1">
    <source>
        <dbReference type="Pfam" id="PF20499"/>
    </source>
</evidence>
<dbReference type="InterPro" id="IPR046616">
    <property type="entry name" value="DUF6729"/>
</dbReference>
<dbReference type="PANTHER" id="PTHR24401">
    <property type="entry name" value="SI:CH211-243P7.3-RELATED"/>
    <property type="match status" value="1"/>
</dbReference>
<organism evidence="2 3">
    <name type="scientific">Amphibalanus amphitrite</name>
    <name type="common">Striped barnacle</name>
    <name type="synonym">Balanus amphitrite</name>
    <dbReference type="NCBI Taxonomy" id="1232801"/>
    <lineage>
        <taxon>Eukaryota</taxon>
        <taxon>Metazoa</taxon>
        <taxon>Ecdysozoa</taxon>
        <taxon>Arthropoda</taxon>
        <taxon>Crustacea</taxon>
        <taxon>Multicrustacea</taxon>
        <taxon>Cirripedia</taxon>
        <taxon>Thoracica</taxon>
        <taxon>Thoracicalcarea</taxon>
        <taxon>Balanomorpha</taxon>
        <taxon>Balanoidea</taxon>
        <taxon>Balanidae</taxon>
        <taxon>Amphibalaninae</taxon>
        <taxon>Amphibalanus</taxon>
    </lineage>
</organism>
<sequence length="110" mass="12390">MSKGPYRRVHRVLDTSGWYCLAGEYHSCGQCAGTFVSYDHRLLRQLPDGRRGLFPAVLTQKLACDRAVIVHMRGRTLGNSPTACRNSTAELHDDARTALATSYYDCRRNQ</sequence>
<dbReference type="EMBL" id="VIIS01001269">
    <property type="protein sequence ID" value="KAF0300410.1"/>
    <property type="molecule type" value="Genomic_DNA"/>
</dbReference>
<keyword evidence="3" id="KW-1185">Reference proteome</keyword>
<dbReference type="Proteomes" id="UP000440578">
    <property type="component" value="Unassembled WGS sequence"/>
</dbReference>
<accession>A0A6A4W9T8</accession>
<name>A0A6A4W9T8_AMPAM</name>
<protein>
    <recommendedName>
        <fullName evidence="1">DUF6729 domain-containing protein</fullName>
    </recommendedName>
</protein>